<evidence type="ECO:0000313" key="1">
    <source>
        <dbReference type="EMBL" id="SFI07616.1"/>
    </source>
</evidence>
<protein>
    <submittedName>
        <fullName evidence="1">Uncharacterized protein</fullName>
    </submittedName>
</protein>
<reference evidence="1 2" key="1">
    <citation type="submission" date="2016-10" db="EMBL/GenBank/DDBJ databases">
        <authorList>
            <person name="de Groot N.N."/>
        </authorList>
    </citation>
    <scope>NUCLEOTIDE SEQUENCE [LARGE SCALE GENOMIC DNA]</scope>
    <source>
        <strain evidence="1 2">Z108</strain>
    </source>
</reference>
<name>A0A1I3F8R1_SELRU</name>
<dbReference type="EMBL" id="FOQK01000013">
    <property type="protein sequence ID" value="SFI07616.1"/>
    <property type="molecule type" value="Genomic_DNA"/>
</dbReference>
<dbReference type="AlphaFoldDB" id="A0A1I3F8R1"/>
<proteinExistence type="predicted"/>
<accession>A0A1I3F8R1</accession>
<dbReference type="RefSeq" id="WP_075443868.1">
    <property type="nucleotide sequence ID" value="NZ_FOQK01000013.1"/>
</dbReference>
<organism evidence="1 2">
    <name type="scientific">Selenomonas ruminantium</name>
    <dbReference type="NCBI Taxonomy" id="971"/>
    <lineage>
        <taxon>Bacteria</taxon>
        <taxon>Bacillati</taxon>
        <taxon>Bacillota</taxon>
        <taxon>Negativicutes</taxon>
        <taxon>Selenomonadales</taxon>
        <taxon>Selenomonadaceae</taxon>
        <taxon>Selenomonas</taxon>
    </lineage>
</organism>
<dbReference type="OrthoDB" id="9777242at2"/>
<dbReference type="Proteomes" id="UP000183639">
    <property type="component" value="Unassembled WGS sequence"/>
</dbReference>
<sequence>MSAFLGPIHYWMYEKIKGQEELLRRFAAKAEQQGWLENTARFVRNENRPLAEIIDAADIHGWLNRHIEDVERRYAELTVAILTDHAERLETLGAIAYGLGREKSAAADSTAEQCYKRIEDCTLNGMPCDGVNIVTDKSEDHFSWEQRFDVHGVYWAKAGGRADDYYTLRRQLIAGILADTAFLLTSSGTGAYSLCRR</sequence>
<gene>
    <name evidence="1" type="ORF">SAMN04487861_11384</name>
</gene>
<evidence type="ECO:0000313" key="2">
    <source>
        <dbReference type="Proteomes" id="UP000183639"/>
    </source>
</evidence>